<protein>
    <submittedName>
        <fullName evidence="2">Isocitrate lyase/phosphoenolpyruvate mutase family protein</fullName>
    </submittedName>
</protein>
<proteinExistence type="inferred from homology"/>
<dbReference type="SUPFAM" id="SSF51621">
    <property type="entry name" value="Phosphoenolpyruvate/pyruvate domain"/>
    <property type="match status" value="1"/>
</dbReference>
<dbReference type="PANTHER" id="PTHR42905">
    <property type="entry name" value="PHOSPHOENOLPYRUVATE CARBOXYLASE"/>
    <property type="match status" value="1"/>
</dbReference>
<dbReference type="Proteomes" id="UP000677913">
    <property type="component" value="Unassembled WGS sequence"/>
</dbReference>
<keyword evidence="2" id="KW-0456">Lyase</keyword>
<reference evidence="2" key="1">
    <citation type="submission" date="2021-04" db="EMBL/GenBank/DDBJ databases">
        <title>Genome based classification of Actinospica acidithermotolerans sp. nov., an actinobacterium isolated from an Indonesian hot spring.</title>
        <authorList>
            <person name="Kusuma A.B."/>
            <person name="Putra K.E."/>
            <person name="Nafisah S."/>
            <person name="Loh J."/>
            <person name="Nouioui I."/>
            <person name="Goodfellow M."/>
        </authorList>
    </citation>
    <scope>NUCLEOTIDE SEQUENCE</scope>
    <source>
        <strain evidence="2">DSM 45618</strain>
    </source>
</reference>
<dbReference type="CDD" id="cd00377">
    <property type="entry name" value="ICL_PEPM"/>
    <property type="match status" value="1"/>
</dbReference>
<comment type="caution">
    <text evidence="2">The sequence shown here is derived from an EMBL/GenBank/DDBJ whole genome shotgun (WGS) entry which is preliminary data.</text>
</comment>
<dbReference type="Pfam" id="PF13714">
    <property type="entry name" value="PEP_mutase"/>
    <property type="match status" value="1"/>
</dbReference>
<dbReference type="InterPro" id="IPR015813">
    <property type="entry name" value="Pyrv/PenolPyrv_kinase-like_dom"/>
</dbReference>
<organism evidence="2 3">
    <name type="scientific">Actinocrinis puniceicyclus</name>
    <dbReference type="NCBI Taxonomy" id="977794"/>
    <lineage>
        <taxon>Bacteria</taxon>
        <taxon>Bacillati</taxon>
        <taxon>Actinomycetota</taxon>
        <taxon>Actinomycetes</taxon>
        <taxon>Catenulisporales</taxon>
        <taxon>Actinospicaceae</taxon>
        <taxon>Actinocrinis</taxon>
    </lineage>
</organism>
<keyword evidence="3" id="KW-1185">Reference proteome</keyword>
<dbReference type="InterPro" id="IPR040442">
    <property type="entry name" value="Pyrv_kinase-like_dom_sf"/>
</dbReference>
<dbReference type="GO" id="GO:0016829">
    <property type="term" value="F:lyase activity"/>
    <property type="evidence" value="ECO:0007669"/>
    <property type="project" value="UniProtKB-KW"/>
</dbReference>
<comment type="similarity">
    <text evidence="1">Belongs to the isocitrate lyase/PEP mutase superfamily. PEP mutase family.</text>
</comment>
<dbReference type="EMBL" id="JAGSXH010000061">
    <property type="protein sequence ID" value="MBS2964829.1"/>
    <property type="molecule type" value="Genomic_DNA"/>
</dbReference>
<accession>A0A8J7WRE5</accession>
<evidence type="ECO:0000256" key="1">
    <source>
        <dbReference type="ARBA" id="ARBA00038455"/>
    </source>
</evidence>
<sequence>MTTVMGAPSGLAAILAQQSGFDAVWSSSFEVSAFRGLPDASLLTMTDYLRAAVEADRACDLPVIADCDTGFGNALNVAHMIAEYEAAGIAAVCIEDKVFPKVNSFSERAQQLEDMAEFAHRISVAKAAQRNPDLLVIARTEALIAGGEVDDALRRARAYADAGADAVLVHSKAKTPDQILEFLGRWPGTCPVVVVPTTYYTWTVEEMRQAGVAMTIYANQGMRATVSAVRRIMTLIHNAGSSATIEDEVASVDEIFALQRLDEWLALSRR</sequence>
<dbReference type="AlphaFoldDB" id="A0A8J7WRE5"/>
<dbReference type="InterPro" id="IPR039556">
    <property type="entry name" value="ICL/PEPM"/>
</dbReference>
<dbReference type="Gene3D" id="3.20.20.60">
    <property type="entry name" value="Phosphoenolpyruvate-binding domains"/>
    <property type="match status" value="1"/>
</dbReference>
<evidence type="ECO:0000313" key="3">
    <source>
        <dbReference type="Proteomes" id="UP000677913"/>
    </source>
</evidence>
<name>A0A8J7WRE5_9ACTN</name>
<gene>
    <name evidence="2" type="ORF">KGA66_17360</name>
</gene>
<dbReference type="PANTHER" id="PTHR42905:SF7">
    <property type="entry name" value="PHOSPHOENOLPYRUVATE PHOSPHOMUTASE"/>
    <property type="match status" value="1"/>
</dbReference>
<evidence type="ECO:0000313" key="2">
    <source>
        <dbReference type="EMBL" id="MBS2964829.1"/>
    </source>
</evidence>